<dbReference type="Proteomes" id="UP000009154">
    <property type="component" value="Chromosome"/>
</dbReference>
<keyword evidence="1" id="KW-1133">Transmembrane helix</keyword>
<dbReference type="HOGENOM" id="CLU_1842285_0_0_11"/>
<keyword evidence="1" id="KW-0472">Membrane</keyword>
<dbReference type="AlphaFoldDB" id="H6MXL9"/>
<dbReference type="STRING" id="1112204.GPOL_c45430"/>
<evidence type="ECO:0000313" key="2">
    <source>
        <dbReference type="EMBL" id="AFA75544.1"/>
    </source>
</evidence>
<dbReference type="KEGG" id="gpo:GPOL_c45430"/>
<accession>H6MXL9</accession>
<gene>
    <name evidence="2" type="ordered locus">GPOL_c45430</name>
</gene>
<name>H6MXL9_GORPV</name>
<dbReference type="EMBL" id="CP003119">
    <property type="protein sequence ID" value="AFA75544.1"/>
    <property type="molecule type" value="Genomic_DNA"/>
</dbReference>
<keyword evidence="1" id="KW-0812">Transmembrane</keyword>
<organism evidence="2 3">
    <name type="scientific">Gordonia polyisoprenivorans (strain DSM 44266 / VH2)</name>
    <dbReference type="NCBI Taxonomy" id="1112204"/>
    <lineage>
        <taxon>Bacteria</taxon>
        <taxon>Bacillati</taxon>
        <taxon>Actinomycetota</taxon>
        <taxon>Actinomycetes</taxon>
        <taxon>Mycobacteriales</taxon>
        <taxon>Gordoniaceae</taxon>
        <taxon>Gordonia</taxon>
    </lineage>
</organism>
<feature type="transmembrane region" description="Helical" evidence="1">
    <location>
        <begin position="27"/>
        <end position="47"/>
    </location>
</feature>
<sequence>MIMGGPQFATNPTSAAWQQVKPGMMTIIGIWAVVTVIEIASLAISIVAGSGLAVAATGISLVISVIALASTAFVTRGKLWAWWVLYVLGLMSGVAVFQSFTNHLWMSVAINVLAFLTVMPLSTDPIKLYCGRKITRRRR</sequence>
<keyword evidence="3" id="KW-1185">Reference proteome</keyword>
<evidence type="ECO:0000313" key="3">
    <source>
        <dbReference type="Proteomes" id="UP000009154"/>
    </source>
</evidence>
<feature type="transmembrane region" description="Helical" evidence="1">
    <location>
        <begin position="104"/>
        <end position="130"/>
    </location>
</feature>
<reference evidence="2 3" key="1">
    <citation type="journal article" date="2012" name="Appl. Environ. Microbiol.">
        <title>Involvement of two latex-clearing proteins during rubber degradation and insights into the subsequent degradation pathway revealed by the genome sequence of Gordonia polyisoprenivorans strain VH2.</title>
        <authorList>
            <person name="Hiessl S."/>
            <person name="Schuldes J."/>
            <person name="Thurmer A."/>
            <person name="Halbsguth T."/>
            <person name="Broker D."/>
            <person name="Angelov A."/>
            <person name="Liebl W."/>
            <person name="Daniel R."/>
            <person name="Steinbuchel A."/>
        </authorList>
    </citation>
    <scope>NUCLEOTIDE SEQUENCE [LARGE SCALE GENOMIC DNA]</scope>
    <source>
        <strain evidence="3">DSM 44266 / VH2</strain>
    </source>
</reference>
<proteinExistence type="predicted"/>
<feature type="transmembrane region" description="Helical" evidence="1">
    <location>
        <begin position="80"/>
        <end position="98"/>
    </location>
</feature>
<evidence type="ECO:0000256" key="1">
    <source>
        <dbReference type="SAM" id="Phobius"/>
    </source>
</evidence>
<protein>
    <submittedName>
        <fullName evidence="2">Uncharacterized protein</fullName>
    </submittedName>
</protein>
<feature type="transmembrane region" description="Helical" evidence="1">
    <location>
        <begin position="53"/>
        <end position="73"/>
    </location>
</feature>